<dbReference type="EMBL" id="BBRZ01000050">
    <property type="protein sequence ID" value="GAM57308.1"/>
    <property type="molecule type" value="Genomic_DNA"/>
</dbReference>
<dbReference type="AlphaFoldDB" id="A0A0B8P1V7"/>
<sequence>MKHCHPHEKLYNKLIRKLTQFTENKKLASRIVEKMYQTPAPHRYSINKENSGEWHIHVSDKGLLNHI</sequence>
<reference evidence="1 2" key="1">
    <citation type="submission" date="2015-01" db="EMBL/GenBank/DDBJ databases">
        <title>Vibrio sp. C1 JCM 19231 whole genome shotgun sequence.</title>
        <authorList>
            <person name="Sawabe T."/>
            <person name="Meirelles P."/>
            <person name="Feng G."/>
            <person name="Sayaka M."/>
            <person name="Hattori M."/>
            <person name="Ohkuma M."/>
        </authorList>
    </citation>
    <scope>NUCLEOTIDE SEQUENCE [LARGE SCALE GENOMIC DNA]</scope>
    <source>
        <strain evidence="2">JCM 19231</strain>
    </source>
</reference>
<protein>
    <submittedName>
        <fullName evidence="1">Uncharacterized protein</fullName>
    </submittedName>
</protein>
<proteinExistence type="predicted"/>
<evidence type="ECO:0000313" key="1">
    <source>
        <dbReference type="EMBL" id="GAM57308.1"/>
    </source>
</evidence>
<accession>A0A0B8P1V7</accession>
<organism evidence="1 2">
    <name type="scientific">Vibrio ishigakensis</name>
    <dbReference type="NCBI Taxonomy" id="1481914"/>
    <lineage>
        <taxon>Bacteria</taxon>
        <taxon>Pseudomonadati</taxon>
        <taxon>Pseudomonadota</taxon>
        <taxon>Gammaproteobacteria</taxon>
        <taxon>Vibrionales</taxon>
        <taxon>Vibrionaceae</taxon>
        <taxon>Vibrio</taxon>
    </lineage>
</organism>
<keyword evidence="2" id="KW-1185">Reference proteome</keyword>
<evidence type="ECO:0000313" key="2">
    <source>
        <dbReference type="Proteomes" id="UP000031671"/>
    </source>
</evidence>
<dbReference type="Proteomes" id="UP000031671">
    <property type="component" value="Unassembled WGS sequence"/>
</dbReference>
<gene>
    <name evidence="1" type="ORF">JCM19231_1337</name>
</gene>
<comment type="caution">
    <text evidence="1">The sequence shown here is derived from an EMBL/GenBank/DDBJ whole genome shotgun (WGS) entry which is preliminary data.</text>
</comment>
<reference evidence="1 2" key="2">
    <citation type="submission" date="2015-01" db="EMBL/GenBank/DDBJ databases">
        <authorList>
            <consortium name="NBRP consortium"/>
            <person name="Sawabe T."/>
            <person name="Meirelles P."/>
            <person name="Feng G."/>
            <person name="Sayaka M."/>
            <person name="Hattori M."/>
            <person name="Ohkuma M."/>
        </authorList>
    </citation>
    <scope>NUCLEOTIDE SEQUENCE [LARGE SCALE GENOMIC DNA]</scope>
    <source>
        <strain evidence="2">JCM 19231</strain>
    </source>
</reference>
<name>A0A0B8P1V7_9VIBR</name>